<sequence>MQNSRGAAAAEMVLMLPLLVILLFVTFEGGYFLWSEHKVVKGVRDGARYAGRLDFSNYTCSSSAADATATTNIKNLTRTGELSGGTAVVRGWQNAHITVSVSCVTGQGGLYDSVSGNAPRVTVSAAVPYPSSPLSDLVSVLGFDSGSINLRASAQSSVMGL</sequence>
<comment type="caution">
    <text evidence="3">The sequence shown here is derived from an EMBL/GenBank/DDBJ whole genome shotgun (WGS) entry which is preliminary data.</text>
</comment>
<feature type="transmembrane region" description="Helical" evidence="1">
    <location>
        <begin position="12"/>
        <end position="34"/>
    </location>
</feature>
<dbReference type="Pfam" id="PF07811">
    <property type="entry name" value="TadE"/>
    <property type="match status" value="1"/>
</dbReference>
<evidence type="ECO:0000313" key="4">
    <source>
        <dbReference type="Proteomes" id="UP000469159"/>
    </source>
</evidence>
<dbReference type="InterPro" id="IPR012495">
    <property type="entry name" value="TadE-like_dom"/>
</dbReference>
<keyword evidence="1" id="KW-0812">Transmembrane</keyword>
<name>A0A6I4USK5_9SPHN</name>
<keyword evidence="1" id="KW-0472">Membrane</keyword>
<dbReference type="EMBL" id="WTYK01000004">
    <property type="protein sequence ID" value="MXP41618.1"/>
    <property type="molecule type" value="Genomic_DNA"/>
</dbReference>
<organism evidence="3 4">
    <name type="scientific">Croceibacterium soli</name>
    <dbReference type="NCBI Taxonomy" id="1739690"/>
    <lineage>
        <taxon>Bacteria</taxon>
        <taxon>Pseudomonadati</taxon>
        <taxon>Pseudomonadota</taxon>
        <taxon>Alphaproteobacteria</taxon>
        <taxon>Sphingomonadales</taxon>
        <taxon>Erythrobacteraceae</taxon>
        <taxon>Croceibacterium</taxon>
    </lineage>
</organism>
<keyword evidence="4" id="KW-1185">Reference proteome</keyword>
<protein>
    <submittedName>
        <fullName evidence="3">Pilus assembly protein TadE</fullName>
    </submittedName>
</protein>
<dbReference type="OrthoDB" id="7449015at2"/>
<feature type="domain" description="TadE-like" evidence="2">
    <location>
        <begin position="6"/>
        <end position="48"/>
    </location>
</feature>
<reference evidence="3 4" key="1">
    <citation type="submission" date="2019-12" db="EMBL/GenBank/DDBJ databases">
        <title>Genomic-based taxomic classification of the family Erythrobacteraceae.</title>
        <authorList>
            <person name="Xu L."/>
        </authorList>
    </citation>
    <scope>NUCLEOTIDE SEQUENCE [LARGE SCALE GENOMIC DNA]</scope>
    <source>
        <strain evidence="3 4">MCCC 1K02066</strain>
    </source>
</reference>
<dbReference type="Proteomes" id="UP000469159">
    <property type="component" value="Unassembled WGS sequence"/>
</dbReference>
<gene>
    <name evidence="3" type="ORF">GRI75_08175</name>
</gene>
<evidence type="ECO:0000256" key="1">
    <source>
        <dbReference type="SAM" id="Phobius"/>
    </source>
</evidence>
<keyword evidence="1" id="KW-1133">Transmembrane helix</keyword>
<accession>A0A6I4USK5</accession>
<evidence type="ECO:0000313" key="3">
    <source>
        <dbReference type="EMBL" id="MXP41618.1"/>
    </source>
</evidence>
<dbReference type="AlphaFoldDB" id="A0A6I4USK5"/>
<proteinExistence type="predicted"/>
<evidence type="ECO:0000259" key="2">
    <source>
        <dbReference type="Pfam" id="PF07811"/>
    </source>
</evidence>